<name>A0A8J7JA57_9BACT</name>
<dbReference type="Pfam" id="PF13557">
    <property type="entry name" value="Phenol_MetA_deg"/>
    <property type="match status" value="1"/>
</dbReference>
<evidence type="ECO:0000313" key="1">
    <source>
        <dbReference type="EMBL" id="MBJ6723128.1"/>
    </source>
</evidence>
<protein>
    <submittedName>
        <fullName evidence="1">Transporter</fullName>
    </submittedName>
</protein>
<sequence length="279" mass="29055">MLGALILFVLGQPARSQAGSGADAEKKSRVAAEVGFDVATGSYGNPTSTTTVAVPFSLSYLVTPRFDLGLSIPYLWQSNEEVVGGKPVRSGKLVAARGAAPAAPPMMGGGSSTVSASRTRAVSGLGDLLLSAGYTLLPETDGVPELRAVAGLKVPTADSGLGTGAVDGVAGFTSSKWLGNWYLYLDGDYTVQGRTSLYNARNYFGYDLGVGYEVLPGLRTDFGIKGMTATEEGTGAGLQLEAKVLYVLSRRVFLKTYLDRGLTTWSPDWQGGGAVSISF</sequence>
<dbReference type="EMBL" id="JAEMHM010000001">
    <property type="protein sequence ID" value="MBJ6723128.1"/>
    <property type="molecule type" value="Genomic_DNA"/>
</dbReference>
<proteinExistence type="predicted"/>
<comment type="caution">
    <text evidence="1">The sequence shown here is derived from an EMBL/GenBank/DDBJ whole genome shotgun (WGS) entry which is preliminary data.</text>
</comment>
<dbReference type="Proteomes" id="UP000636888">
    <property type="component" value="Unassembled WGS sequence"/>
</dbReference>
<keyword evidence="2" id="KW-1185">Reference proteome</keyword>
<dbReference type="SUPFAM" id="SSF56935">
    <property type="entry name" value="Porins"/>
    <property type="match status" value="1"/>
</dbReference>
<evidence type="ECO:0000313" key="2">
    <source>
        <dbReference type="Proteomes" id="UP000636888"/>
    </source>
</evidence>
<organism evidence="1 2">
    <name type="scientific">Geomesophilobacter sediminis</name>
    <dbReference type="NCBI Taxonomy" id="2798584"/>
    <lineage>
        <taxon>Bacteria</taxon>
        <taxon>Pseudomonadati</taxon>
        <taxon>Thermodesulfobacteriota</taxon>
        <taxon>Desulfuromonadia</taxon>
        <taxon>Geobacterales</taxon>
        <taxon>Geobacteraceae</taxon>
        <taxon>Geomesophilobacter</taxon>
    </lineage>
</organism>
<gene>
    <name evidence="1" type="ORF">JFN93_00275</name>
</gene>
<reference evidence="1" key="1">
    <citation type="submission" date="2020-12" db="EMBL/GenBank/DDBJ databases">
        <title>Geomonas sp. Red875, isolated from river sediment.</title>
        <authorList>
            <person name="Xu Z."/>
            <person name="Zhang Z."/>
            <person name="Masuda Y."/>
            <person name="Itoh H."/>
            <person name="Senoo K."/>
        </authorList>
    </citation>
    <scope>NUCLEOTIDE SEQUENCE</scope>
    <source>
        <strain evidence="1">Red875</strain>
    </source>
</reference>
<dbReference type="RefSeq" id="WP_199381977.1">
    <property type="nucleotide sequence ID" value="NZ_JAEMHM010000001.1"/>
</dbReference>
<dbReference type="AlphaFoldDB" id="A0A8J7JA57"/>
<dbReference type="InterPro" id="IPR025737">
    <property type="entry name" value="FApF"/>
</dbReference>
<accession>A0A8J7JA57</accession>